<dbReference type="Pfam" id="PF00814">
    <property type="entry name" value="TsaD"/>
    <property type="match status" value="1"/>
</dbReference>
<feature type="domain" description="Gcp-like" evidence="1">
    <location>
        <begin position="36"/>
        <end position="151"/>
    </location>
</feature>
<protein>
    <submittedName>
        <fullName evidence="2">tRNA threonylcarbamoyl adenosine modification protein YeaZ</fullName>
    </submittedName>
</protein>
<accession>A0A3N5BCA7</accession>
<dbReference type="OrthoDB" id="9784166at2"/>
<dbReference type="NCBIfam" id="TIGR03725">
    <property type="entry name" value="T6A_YeaZ"/>
    <property type="match status" value="1"/>
</dbReference>
<dbReference type="EMBL" id="RKRK01000004">
    <property type="protein sequence ID" value="RPF55244.1"/>
    <property type="molecule type" value="Genomic_DNA"/>
</dbReference>
<evidence type="ECO:0000313" key="2">
    <source>
        <dbReference type="EMBL" id="RPF55244.1"/>
    </source>
</evidence>
<proteinExistence type="predicted"/>
<gene>
    <name evidence="2" type="ORF">EDD62_1570</name>
</gene>
<dbReference type="GO" id="GO:0002949">
    <property type="term" value="P:tRNA threonylcarbamoyladenosine modification"/>
    <property type="evidence" value="ECO:0007669"/>
    <property type="project" value="InterPro"/>
</dbReference>
<sequence>MSQYQLVLDASTKTLLVGLHIDDQFTDEEVISGRMQHAENIIPTIENLLNRNSITTKNLDVMYICTGPGSYTGIRLAVMTAKMFAYTLSIELREISTLGLMASCVRSKNGYVIPLIDARREHVYSGLYHWGDDRLELVHDDRYLHISQVKTWASEYDAHIICMHNELESIDAVKNVQLTSKHLNFLEYQVIDNVYSLGPKYIRQPEAVRNWQQNQLK</sequence>
<name>A0A3N5BCA7_9BACL</name>
<dbReference type="InterPro" id="IPR043129">
    <property type="entry name" value="ATPase_NBD"/>
</dbReference>
<comment type="caution">
    <text evidence="2">The sequence shown here is derived from an EMBL/GenBank/DDBJ whole genome shotgun (WGS) entry which is preliminary data.</text>
</comment>
<dbReference type="SUPFAM" id="SSF53067">
    <property type="entry name" value="Actin-like ATPase domain"/>
    <property type="match status" value="2"/>
</dbReference>
<dbReference type="AlphaFoldDB" id="A0A3N5BCA7"/>
<dbReference type="Proteomes" id="UP000277108">
    <property type="component" value="Unassembled WGS sequence"/>
</dbReference>
<keyword evidence="3" id="KW-1185">Reference proteome</keyword>
<dbReference type="InterPro" id="IPR000905">
    <property type="entry name" value="Gcp-like_dom"/>
</dbReference>
<dbReference type="Gene3D" id="3.30.420.40">
    <property type="match status" value="2"/>
</dbReference>
<evidence type="ECO:0000313" key="3">
    <source>
        <dbReference type="Proteomes" id="UP000277108"/>
    </source>
</evidence>
<dbReference type="RefSeq" id="WP_123808351.1">
    <property type="nucleotide sequence ID" value="NZ_RKRK01000004.1"/>
</dbReference>
<organism evidence="2 3">
    <name type="scientific">Abyssicoccus albus</name>
    <dbReference type="NCBI Taxonomy" id="1817405"/>
    <lineage>
        <taxon>Bacteria</taxon>
        <taxon>Bacillati</taxon>
        <taxon>Bacillota</taxon>
        <taxon>Bacilli</taxon>
        <taxon>Bacillales</taxon>
        <taxon>Abyssicoccaceae</taxon>
    </lineage>
</organism>
<dbReference type="InterPro" id="IPR022496">
    <property type="entry name" value="T6A_TsaB"/>
</dbReference>
<reference evidence="2 3" key="1">
    <citation type="submission" date="2018-11" db="EMBL/GenBank/DDBJ databases">
        <title>Genomic Encyclopedia of Type Strains, Phase IV (KMG-IV): sequencing the most valuable type-strain genomes for metagenomic binning, comparative biology and taxonomic classification.</title>
        <authorList>
            <person name="Goeker M."/>
        </authorList>
    </citation>
    <scope>NUCLEOTIDE SEQUENCE [LARGE SCALE GENOMIC DNA]</scope>
    <source>
        <strain evidence="2 3">DSM 29158</strain>
    </source>
</reference>
<evidence type="ECO:0000259" key="1">
    <source>
        <dbReference type="Pfam" id="PF00814"/>
    </source>
</evidence>